<reference evidence="4 5" key="1">
    <citation type="submission" date="2020-11" db="EMBL/GenBank/DDBJ databases">
        <authorList>
            <person name="Lassalle F."/>
        </authorList>
    </citation>
    <scope>NUCLEOTIDE SEQUENCE [LARGE SCALE GENOMIC DNA]</scope>
    <source>
        <strain evidence="4 5">JC140</strain>
    </source>
</reference>
<feature type="signal peptide" evidence="2">
    <location>
        <begin position="1"/>
        <end position="21"/>
    </location>
</feature>
<feature type="compositionally biased region" description="Low complexity" evidence="1">
    <location>
        <begin position="150"/>
        <end position="221"/>
    </location>
</feature>
<name>A0ABM8PBX3_9HYPH</name>
<dbReference type="InterPro" id="IPR027275">
    <property type="entry name" value="PRC-brl_dom"/>
</dbReference>
<dbReference type="EMBL" id="CABFWF030000001">
    <property type="protein sequence ID" value="CAD7022829.1"/>
    <property type="molecule type" value="Genomic_DNA"/>
</dbReference>
<sequence length="276" mass="26941">MAKRLLPILLMTAAFPMAAMAQTAAGESGTTITNPGAAADQNAQTAPDAAGGTNDAKPMEQASGPSATTEGPFVTVPETGAWRVSDLEGKEVYGTDGENIGSISDVLVSQDGSVNAVIIGVGGFLGIGAKDVAVDMNALELGPGATQAEANAASAANPEAAPGDVSGETTASTGAGTTTPPAGGAGTAATGTDTAMTNDSAAPSGATTGNTTTGTGMPATGDDQMASAETGNDGNDGAIMIGTDGLPERIVLNVTRQQLEDAPAFEGLRSETPEQQ</sequence>
<gene>
    <name evidence="4" type="ORF">REJC140_00002</name>
</gene>
<dbReference type="RefSeq" id="WP_142590631.1">
    <property type="nucleotide sequence ID" value="NZ_CABFWF030000001.1"/>
</dbReference>
<dbReference type="Proteomes" id="UP000606921">
    <property type="component" value="Unassembled WGS sequence"/>
</dbReference>
<dbReference type="InterPro" id="IPR011033">
    <property type="entry name" value="PRC_barrel-like_sf"/>
</dbReference>
<comment type="caution">
    <text evidence="4">The sequence shown here is derived from an EMBL/GenBank/DDBJ whole genome shotgun (WGS) entry which is preliminary data.</text>
</comment>
<keyword evidence="2" id="KW-0732">Signal</keyword>
<evidence type="ECO:0000256" key="1">
    <source>
        <dbReference type="SAM" id="MobiDB-lite"/>
    </source>
</evidence>
<feature type="region of interest" description="Disordered" evidence="1">
    <location>
        <begin position="150"/>
        <end position="235"/>
    </location>
</feature>
<feature type="chain" id="PRO_5046294093" evidence="2">
    <location>
        <begin position="22"/>
        <end position="276"/>
    </location>
</feature>
<dbReference type="PANTHER" id="PTHR36505:SF1">
    <property type="entry name" value="BLR1072 PROTEIN"/>
    <property type="match status" value="1"/>
</dbReference>
<accession>A0ABM8PBX3</accession>
<dbReference type="SUPFAM" id="SSF50346">
    <property type="entry name" value="PRC-barrel domain"/>
    <property type="match status" value="1"/>
</dbReference>
<evidence type="ECO:0000259" key="3">
    <source>
        <dbReference type="Pfam" id="PF05239"/>
    </source>
</evidence>
<protein>
    <submittedName>
        <fullName evidence="4">Photosystem reaction center subunit H</fullName>
    </submittedName>
</protein>
<keyword evidence="5" id="KW-1185">Reference proteome</keyword>
<evidence type="ECO:0000313" key="5">
    <source>
        <dbReference type="Proteomes" id="UP000606921"/>
    </source>
</evidence>
<dbReference type="Gene3D" id="2.30.30.240">
    <property type="entry name" value="PRC-barrel domain"/>
    <property type="match status" value="1"/>
</dbReference>
<feature type="region of interest" description="Disordered" evidence="1">
    <location>
        <begin position="28"/>
        <end position="74"/>
    </location>
</feature>
<proteinExistence type="predicted"/>
<organism evidence="4 5">
    <name type="scientific">Pseudorhizobium endolithicum</name>
    <dbReference type="NCBI Taxonomy" id="1191678"/>
    <lineage>
        <taxon>Bacteria</taxon>
        <taxon>Pseudomonadati</taxon>
        <taxon>Pseudomonadota</taxon>
        <taxon>Alphaproteobacteria</taxon>
        <taxon>Hyphomicrobiales</taxon>
        <taxon>Rhizobiaceae</taxon>
        <taxon>Rhizobium/Agrobacterium group</taxon>
        <taxon>Pseudorhizobium</taxon>
    </lineage>
</organism>
<evidence type="ECO:0000256" key="2">
    <source>
        <dbReference type="SAM" id="SignalP"/>
    </source>
</evidence>
<feature type="domain" description="PRC-barrel" evidence="3">
    <location>
        <begin position="83"/>
        <end position="141"/>
    </location>
</feature>
<evidence type="ECO:0000313" key="4">
    <source>
        <dbReference type="EMBL" id="CAD7022829.1"/>
    </source>
</evidence>
<dbReference type="Pfam" id="PF05239">
    <property type="entry name" value="PRC"/>
    <property type="match status" value="1"/>
</dbReference>
<dbReference type="PANTHER" id="PTHR36505">
    <property type="entry name" value="BLR1072 PROTEIN"/>
    <property type="match status" value="1"/>
</dbReference>